<protein>
    <recommendedName>
        <fullName evidence="4">Meiotic recombination protein dmc1</fullName>
    </recommendedName>
</protein>
<dbReference type="Pfam" id="PF17110">
    <property type="entry name" value="TFB6"/>
    <property type="match status" value="1"/>
</dbReference>
<evidence type="ECO:0000313" key="3">
    <source>
        <dbReference type="Proteomes" id="UP001360953"/>
    </source>
</evidence>
<evidence type="ECO:0008006" key="4">
    <source>
        <dbReference type="Google" id="ProtNLM"/>
    </source>
</evidence>
<keyword evidence="3" id="KW-1185">Reference proteome</keyword>
<feature type="region of interest" description="Disordered" evidence="1">
    <location>
        <begin position="197"/>
        <end position="229"/>
    </location>
</feature>
<organism evidence="2 3">
    <name type="scientific">Phyllosticta citribraziliensis</name>
    <dbReference type="NCBI Taxonomy" id="989973"/>
    <lineage>
        <taxon>Eukaryota</taxon>
        <taxon>Fungi</taxon>
        <taxon>Dikarya</taxon>
        <taxon>Ascomycota</taxon>
        <taxon>Pezizomycotina</taxon>
        <taxon>Dothideomycetes</taxon>
        <taxon>Dothideomycetes incertae sedis</taxon>
        <taxon>Botryosphaeriales</taxon>
        <taxon>Phyllostictaceae</taxon>
        <taxon>Phyllosticta</taxon>
    </lineage>
</organism>
<gene>
    <name evidence="2" type="ORF">J3D65DRAFT_262484</name>
</gene>
<dbReference type="PANTHER" id="PTHR37781:SF1">
    <property type="entry name" value="ADR380WP"/>
    <property type="match status" value="1"/>
</dbReference>
<name>A0ABR1M2B0_9PEZI</name>
<dbReference type="EMBL" id="JBBPEH010000003">
    <property type="protein sequence ID" value="KAK7540992.1"/>
    <property type="molecule type" value="Genomic_DNA"/>
</dbReference>
<dbReference type="Proteomes" id="UP001360953">
    <property type="component" value="Unassembled WGS sequence"/>
</dbReference>
<dbReference type="PANTHER" id="PTHR37781">
    <property type="entry name" value="TFIIH COMPLEX SUBUNIT"/>
    <property type="match status" value="1"/>
</dbReference>
<reference evidence="2 3" key="1">
    <citation type="submission" date="2024-04" db="EMBL/GenBank/DDBJ databases">
        <title>Phyllosticta paracitricarpa is synonymous to the EU quarantine fungus P. citricarpa based on phylogenomic analyses.</title>
        <authorList>
            <consortium name="Lawrence Berkeley National Laboratory"/>
            <person name="Van ingen-buijs V.A."/>
            <person name="Van westerhoven A.C."/>
            <person name="Haridas S."/>
            <person name="Skiadas P."/>
            <person name="Martin F."/>
            <person name="Groenewald J.Z."/>
            <person name="Crous P.W."/>
            <person name="Seidl M.F."/>
        </authorList>
    </citation>
    <scope>NUCLEOTIDE SEQUENCE [LARGE SCALE GENOMIC DNA]</scope>
    <source>
        <strain evidence="2 3">CPC 17464</strain>
    </source>
</reference>
<sequence length="278" mass="30068">MSSPSASGGFFPPSRLTPSASSIASSSTATSSLPQPRSRPLKTGGSKESAFIRYVDERLRQTQRRFAKRGSETTVEGDVKGYSSFVEASKDLADVIDVVWVSGTPSLQIAYLLTIADLVNSFVTGLPPAPKALFRTLGKLDHAFASLLQGRDIETGEELPGFEGGRGVNATEKVRIWSMVQHTRNTVVGVMAKYDPATAGDEEEDDDEDMEERQEMQAEGTAEESGIDLDVDEEFGPVEHEGAWDLQVAKVFDRTVVELGDSLTNAGPPIGIRIRTEN</sequence>
<dbReference type="InterPro" id="IPR031349">
    <property type="entry name" value="Tfb6"/>
</dbReference>
<comment type="caution">
    <text evidence="2">The sequence shown here is derived from an EMBL/GenBank/DDBJ whole genome shotgun (WGS) entry which is preliminary data.</text>
</comment>
<evidence type="ECO:0000256" key="1">
    <source>
        <dbReference type="SAM" id="MobiDB-lite"/>
    </source>
</evidence>
<dbReference type="RefSeq" id="XP_066657923.1">
    <property type="nucleotide sequence ID" value="XM_066794895.1"/>
</dbReference>
<feature type="compositionally biased region" description="Low complexity" evidence="1">
    <location>
        <begin position="1"/>
        <end position="32"/>
    </location>
</feature>
<feature type="compositionally biased region" description="Acidic residues" evidence="1">
    <location>
        <begin position="200"/>
        <end position="212"/>
    </location>
</feature>
<proteinExistence type="predicted"/>
<feature type="region of interest" description="Disordered" evidence="1">
    <location>
        <begin position="1"/>
        <end position="47"/>
    </location>
</feature>
<evidence type="ECO:0000313" key="2">
    <source>
        <dbReference type="EMBL" id="KAK7540992.1"/>
    </source>
</evidence>
<accession>A0ABR1M2B0</accession>
<dbReference type="GeneID" id="92027801"/>